<keyword evidence="5 12" id="KW-0378">Hydrolase</keyword>
<evidence type="ECO:0000256" key="5">
    <source>
        <dbReference type="ARBA" id="ARBA00022801"/>
    </source>
</evidence>
<dbReference type="GO" id="GO:0005524">
    <property type="term" value="F:ATP binding"/>
    <property type="evidence" value="ECO:0007669"/>
    <property type="project" value="UniProtKB-UniRule"/>
</dbReference>
<sequence length="439" mass="51931">MKNKKQLPNSIEIEKTVIAILLLNNKILPEIFYIINKKYFFNMKNRFLYENIKKLYFKYKKIDLLSLIDYLNINNKIKFFGGEKYIYKIINKVVDISNINYYINILKKKYILRKLIKISTLTIKKAYKEDIKISSYLYNIEKKIYLLLKDNQNKNFFKLKDIIAKIQKKILKGKRTNKGLLSGFKDLDKVTNGWQKSDLIIIAARPGMGKTSFALSMILNILKEKKSILFYSLEMSSKQLVNKLLSYETNINFYKIKNLIFKDKELPIVHKKMEKIKKYSLYIDDSSSLSILNFKITTRRYLLKYNIKLIIIDYLQLINVSSNKNYKIINREQEISIISKNLKCIAKELKIPIIAISQLSRAVEVRGGDKRPILSDLRESGAIEQDADMVIFIYRANYYYQYNTNKKYETTELIISKHRNGMLKTIKIKFIKKIAKFIN</sequence>
<comment type="similarity">
    <text evidence="1 12">Belongs to the helicase family. DnaB subfamily.</text>
</comment>
<dbReference type="EC" id="5.6.2.3" evidence="11 12"/>
<dbReference type="GO" id="GO:1990077">
    <property type="term" value="C:primosome complex"/>
    <property type="evidence" value="ECO:0007669"/>
    <property type="project" value="UniProtKB-UniRule"/>
</dbReference>
<dbReference type="Pfam" id="PF00772">
    <property type="entry name" value="DnaB"/>
    <property type="match status" value="1"/>
</dbReference>
<evidence type="ECO:0000259" key="13">
    <source>
        <dbReference type="PROSITE" id="PS51199"/>
    </source>
</evidence>
<dbReference type="InterPro" id="IPR016136">
    <property type="entry name" value="DNA_helicase_N/primase_C"/>
</dbReference>
<dbReference type="EMBL" id="CP157894">
    <property type="protein sequence ID" value="XBT18436.1"/>
    <property type="molecule type" value="Genomic_DNA"/>
</dbReference>
<dbReference type="Gene3D" id="3.40.50.300">
    <property type="entry name" value="P-loop containing nucleotide triphosphate hydrolases"/>
    <property type="match status" value="1"/>
</dbReference>
<dbReference type="InterPro" id="IPR007692">
    <property type="entry name" value="DNA_helicase_DnaB"/>
</dbReference>
<dbReference type="GO" id="GO:0006269">
    <property type="term" value="P:DNA replication, synthesis of primer"/>
    <property type="evidence" value="ECO:0007669"/>
    <property type="project" value="UniProtKB-UniRule"/>
</dbReference>
<dbReference type="Pfam" id="PF03796">
    <property type="entry name" value="DnaB_C"/>
    <property type="match status" value="1"/>
</dbReference>
<dbReference type="InterPro" id="IPR036185">
    <property type="entry name" value="DNA_heli_DnaB-like_N_sf"/>
</dbReference>
<evidence type="ECO:0000256" key="10">
    <source>
        <dbReference type="ARBA" id="ARBA00048954"/>
    </source>
</evidence>
<keyword evidence="7 12" id="KW-0067">ATP-binding</keyword>
<keyword evidence="4 12" id="KW-0547">Nucleotide-binding</keyword>
<comment type="function">
    <text evidence="12">The main replicative DNA helicase, it participates in initiation and elongation during chromosome replication. Travels ahead of the DNA replisome, separating dsDNA into templates for DNA synthesis. A processive ATP-dependent 5'-3' DNA helicase it has DNA-dependent ATPase activity.</text>
</comment>
<accession>A0AAU7QR41</accession>
<keyword evidence="8 12" id="KW-0238">DNA-binding</keyword>
<keyword evidence="6 12" id="KW-0347">Helicase</keyword>
<dbReference type="SUPFAM" id="SSF48024">
    <property type="entry name" value="N-terminal domain of DnaB helicase"/>
    <property type="match status" value="1"/>
</dbReference>
<feature type="domain" description="SF4 helicase" evidence="13">
    <location>
        <begin position="173"/>
        <end position="439"/>
    </location>
</feature>
<gene>
    <name evidence="14" type="primary">dnaB</name>
    <name evidence="14" type="ORF">ABNO50_00365</name>
</gene>
<dbReference type="GO" id="GO:0043139">
    <property type="term" value="F:5'-3' DNA helicase activity"/>
    <property type="evidence" value="ECO:0007669"/>
    <property type="project" value="UniProtKB-EC"/>
</dbReference>
<dbReference type="PROSITE" id="PS51199">
    <property type="entry name" value="SF4_HELICASE"/>
    <property type="match status" value="1"/>
</dbReference>
<evidence type="ECO:0000256" key="2">
    <source>
        <dbReference type="ARBA" id="ARBA00022515"/>
    </source>
</evidence>
<evidence type="ECO:0000256" key="1">
    <source>
        <dbReference type="ARBA" id="ARBA00008428"/>
    </source>
</evidence>
<dbReference type="PANTHER" id="PTHR30153">
    <property type="entry name" value="REPLICATIVE DNA HELICASE DNAB"/>
    <property type="match status" value="1"/>
</dbReference>
<organism evidence="14">
    <name type="scientific">Candidatus Shikimatogenerans sp. Tduv</name>
    <dbReference type="NCBI Taxonomy" id="3158567"/>
    <lineage>
        <taxon>Bacteria</taxon>
        <taxon>Pseudomonadati</taxon>
        <taxon>Bacteroidota</taxon>
        <taxon>Flavobacteriia</taxon>
        <taxon>Flavobacteriales</taxon>
        <taxon>Candidatus Shikimatogenerans</taxon>
    </lineage>
</organism>
<keyword evidence="9" id="KW-0413">Isomerase</keyword>
<reference evidence="14" key="1">
    <citation type="submission" date="2024-06" db="EMBL/GenBank/DDBJ databases">
        <title>Diversity, functionality, and evolutionary history of bacterial symbionts in false click beetles (Coleoptera, Throscidae).</title>
        <authorList>
            <person name="Wierz J.C."/>
            <person name="Malm H."/>
            <person name="Kaltenpoth M."/>
            <person name="Engl T."/>
        </authorList>
    </citation>
    <scope>NUCLEOTIDE SEQUENCE</scope>
    <source>
        <strain evidence="14">Tduv</strain>
    </source>
</reference>
<dbReference type="GO" id="GO:0005829">
    <property type="term" value="C:cytosol"/>
    <property type="evidence" value="ECO:0007669"/>
    <property type="project" value="TreeGrafter"/>
</dbReference>
<comment type="catalytic activity">
    <reaction evidence="10 12">
        <text>ATP + H2O = ADP + phosphate + H(+)</text>
        <dbReference type="Rhea" id="RHEA:13065"/>
        <dbReference type="ChEBI" id="CHEBI:15377"/>
        <dbReference type="ChEBI" id="CHEBI:15378"/>
        <dbReference type="ChEBI" id="CHEBI:30616"/>
        <dbReference type="ChEBI" id="CHEBI:43474"/>
        <dbReference type="ChEBI" id="CHEBI:456216"/>
        <dbReference type="EC" id="5.6.2.3"/>
    </reaction>
</comment>
<keyword evidence="3 12" id="KW-0235">DNA replication</keyword>
<dbReference type="CDD" id="cd00984">
    <property type="entry name" value="DnaB_C"/>
    <property type="match status" value="1"/>
</dbReference>
<dbReference type="Gene3D" id="1.10.860.10">
    <property type="entry name" value="DNAb Helicase, Chain A"/>
    <property type="match status" value="1"/>
</dbReference>
<evidence type="ECO:0000256" key="6">
    <source>
        <dbReference type="ARBA" id="ARBA00022806"/>
    </source>
</evidence>
<evidence type="ECO:0000313" key="14">
    <source>
        <dbReference type="EMBL" id="XBT18436.1"/>
    </source>
</evidence>
<dbReference type="InterPro" id="IPR027417">
    <property type="entry name" value="P-loop_NTPase"/>
</dbReference>
<evidence type="ECO:0000256" key="3">
    <source>
        <dbReference type="ARBA" id="ARBA00022705"/>
    </source>
</evidence>
<dbReference type="InterPro" id="IPR007694">
    <property type="entry name" value="DNA_helicase_DnaB-like_C"/>
</dbReference>
<evidence type="ECO:0000256" key="4">
    <source>
        <dbReference type="ARBA" id="ARBA00022741"/>
    </source>
</evidence>
<dbReference type="GO" id="GO:0016787">
    <property type="term" value="F:hydrolase activity"/>
    <property type="evidence" value="ECO:0007669"/>
    <property type="project" value="UniProtKB-KW"/>
</dbReference>
<evidence type="ECO:0000256" key="7">
    <source>
        <dbReference type="ARBA" id="ARBA00022840"/>
    </source>
</evidence>
<protein>
    <recommendedName>
        <fullName evidence="11 12">Replicative DNA helicase</fullName>
        <ecNumber evidence="11 12">5.6.2.3</ecNumber>
    </recommendedName>
</protein>
<keyword evidence="2 12" id="KW-0639">Primosome</keyword>
<dbReference type="SUPFAM" id="SSF52540">
    <property type="entry name" value="P-loop containing nucleoside triphosphate hydrolases"/>
    <property type="match status" value="1"/>
</dbReference>
<dbReference type="PANTHER" id="PTHR30153:SF2">
    <property type="entry name" value="REPLICATIVE DNA HELICASE"/>
    <property type="match status" value="1"/>
</dbReference>
<evidence type="ECO:0000256" key="8">
    <source>
        <dbReference type="ARBA" id="ARBA00023125"/>
    </source>
</evidence>
<evidence type="ECO:0000256" key="9">
    <source>
        <dbReference type="ARBA" id="ARBA00023235"/>
    </source>
</evidence>
<proteinExistence type="inferred from homology"/>
<dbReference type="GO" id="GO:0003677">
    <property type="term" value="F:DNA binding"/>
    <property type="evidence" value="ECO:0007669"/>
    <property type="project" value="UniProtKB-UniRule"/>
</dbReference>
<dbReference type="NCBIfam" id="TIGR00665">
    <property type="entry name" value="DnaB"/>
    <property type="match status" value="1"/>
</dbReference>
<evidence type="ECO:0000256" key="11">
    <source>
        <dbReference type="NCBIfam" id="TIGR00665"/>
    </source>
</evidence>
<dbReference type="AlphaFoldDB" id="A0AAU7QR41"/>
<name>A0AAU7QR41_9FLAO</name>
<evidence type="ECO:0000256" key="12">
    <source>
        <dbReference type="RuleBase" id="RU362085"/>
    </source>
</evidence>
<dbReference type="InterPro" id="IPR007693">
    <property type="entry name" value="DNA_helicase_DnaB-like_N"/>
</dbReference>